<evidence type="ECO:0000313" key="1">
    <source>
        <dbReference type="EMBL" id="OQP51903.1"/>
    </source>
</evidence>
<protein>
    <submittedName>
        <fullName evidence="1">Uncharacterized protein</fullName>
    </submittedName>
</protein>
<gene>
    <name evidence="1" type="ORF">A4R26_29230</name>
</gene>
<evidence type="ECO:0000313" key="2">
    <source>
        <dbReference type="Proteomes" id="UP000192276"/>
    </source>
</evidence>
<proteinExistence type="predicted"/>
<accession>A0A1V9F0J4</accession>
<sequence>MLSDNIITHAGGGGKAGKAVEITVGSNAVAQLLVRSYERYLNKLDIAFKDVNNSPAALFYKGGKLVGCQVFDINPHTDAITNIYFIAGRKKLQGLQNDGFRGT</sequence>
<comment type="caution">
    <text evidence="1">The sequence shown here is derived from an EMBL/GenBank/DDBJ whole genome shotgun (WGS) entry which is preliminary data.</text>
</comment>
<dbReference type="Proteomes" id="UP000192276">
    <property type="component" value="Unassembled WGS sequence"/>
</dbReference>
<reference evidence="2" key="1">
    <citation type="submission" date="2016-04" db="EMBL/GenBank/DDBJ databases">
        <authorList>
            <person name="Chen L."/>
            <person name="Zhuang W."/>
            <person name="Wang G."/>
        </authorList>
    </citation>
    <scope>NUCLEOTIDE SEQUENCE [LARGE SCALE GENOMIC DNA]</scope>
    <source>
        <strain evidence="2">208</strain>
    </source>
</reference>
<organism evidence="1 2">
    <name type="scientific">Niastella populi</name>
    <dbReference type="NCBI Taxonomy" id="550983"/>
    <lineage>
        <taxon>Bacteria</taxon>
        <taxon>Pseudomonadati</taxon>
        <taxon>Bacteroidota</taxon>
        <taxon>Chitinophagia</taxon>
        <taxon>Chitinophagales</taxon>
        <taxon>Chitinophagaceae</taxon>
        <taxon>Niastella</taxon>
    </lineage>
</organism>
<dbReference type="AlphaFoldDB" id="A0A1V9F0J4"/>
<dbReference type="EMBL" id="LWBP01000216">
    <property type="protein sequence ID" value="OQP51903.1"/>
    <property type="molecule type" value="Genomic_DNA"/>
</dbReference>
<name>A0A1V9F0J4_9BACT</name>
<keyword evidence="2" id="KW-1185">Reference proteome</keyword>